<dbReference type="PROSITE" id="PS51257">
    <property type="entry name" value="PROKAR_LIPOPROTEIN"/>
    <property type="match status" value="1"/>
</dbReference>
<name>A0ABY4R2M6_9ACTN</name>
<proteinExistence type="predicted"/>
<evidence type="ECO:0000313" key="2">
    <source>
        <dbReference type="Proteomes" id="UP001056336"/>
    </source>
</evidence>
<dbReference type="SUPFAM" id="SSF50998">
    <property type="entry name" value="Quinoprotein alcohol dehydrogenase-like"/>
    <property type="match status" value="2"/>
</dbReference>
<sequence length="482" mass="49828">MLTLRQRVITYPIVALALVSAGACRQTSGQARAVPTGSALTAASSASATTHSAQASPGPAVATKYADWPTYHGDGARSGRSAAPAVTRALVKHWAVGLDGAVYGSPIVVAGGIGIVVTENNSMYRIANNRVIWKRNFGPPVAGSALPCGNIDPSGITSTPAYDPTTKTVVAVALRGNPIRHIAYGVDPVSGRQIWSRNVDVPTSEPGISPQAMQQRGALLVTNRQVFITYGGLAGDCSSYRGSLVALNLDHPTTAALRHYTIPTSREAGIWAPPGAIVDPDGGVLVAAGNGATAGTGAYDYSDSVLRISVGRRLDSFSPSTWRTDNRDDLDLGSQGPALVGKWVFIAGKSGVAYVLDRAHLGGIGGQKASMQLCRSFGGTAVSGNVVYVPCTDGLRAVRINADGTMTVLWHAASSITGSPVIGGGRIFSLDTGAGVLHLLDPATGTDRGAYAVGPVNRFATPALYGRLVIVGWRNGVAAYMW</sequence>
<dbReference type="InterPro" id="IPR015943">
    <property type="entry name" value="WD40/YVTN_repeat-like_dom_sf"/>
</dbReference>
<reference evidence="1" key="2">
    <citation type="submission" date="2022-05" db="EMBL/GenBank/DDBJ databases">
        <authorList>
            <person name="Kim J.-S."/>
            <person name="Lee K."/>
            <person name="Suh M."/>
            <person name="Eom M."/>
            <person name="Kim J.-S."/>
            <person name="Kim D.-S."/>
            <person name="Ko S.-H."/>
            <person name="Shin Y."/>
            <person name="Lee J.-S."/>
        </authorList>
    </citation>
    <scope>NUCLEOTIDE SEQUENCE</scope>
    <source>
        <strain evidence="1">N237</strain>
    </source>
</reference>
<organism evidence="1 2">
    <name type="scientific">Jatrophihabitans telluris</name>
    <dbReference type="NCBI Taxonomy" id="2038343"/>
    <lineage>
        <taxon>Bacteria</taxon>
        <taxon>Bacillati</taxon>
        <taxon>Actinomycetota</taxon>
        <taxon>Actinomycetes</taxon>
        <taxon>Jatrophihabitantales</taxon>
        <taxon>Jatrophihabitantaceae</taxon>
        <taxon>Jatrophihabitans</taxon>
    </lineage>
</organism>
<dbReference type="InterPro" id="IPR011047">
    <property type="entry name" value="Quinoprotein_ADH-like_sf"/>
</dbReference>
<dbReference type="EMBL" id="CP097332">
    <property type="protein sequence ID" value="UQX89980.1"/>
    <property type="molecule type" value="Genomic_DNA"/>
</dbReference>
<evidence type="ECO:0000313" key="1">
    <source>
        <dbReference type="EMBL" id="UQX89980.1"/>
    </source>
</evidence>
<keyword evidence="2" id="KW-1185">Reference proteome</keyword>
<reference evidence="1" key="1">
    <citation type="journal article" date="2018" name="Int. J. Syst. Evol. Microbiol.">
        <title>Jatrophihabitans telluris sp. nov., isolated from sediment soil of lava forest wetlands and the emended description of the genus Jatrophihabitans.</title>
        <authorList>
            <person name="Lee K.C."/>
            <person name="Suh M.K."/>
            <person name="Eom M.K."/>
            <person name="Kim K.K."/>
            <person name="Kim J.S."/>
            <person name="Kim D.S."/>
            <person name="Ko S.H."/>
            <person name="Shin Y.K."/>
            <person name="Lee J.S."/>
        </authorList>
    </citation>
    <scope>NUCLEOTIDE SEQUENCE</scope>
    <source>
        <strain evidence="1">N237</strain>
    </source>
</reference>
<dbReference type="Proteomes" id="UP001056336">
    <property type="component" value="Chromosome"/>
</dbReference>
<dbReference type="PANTHER" id="PTHR34512:SF30">
    <property type="entry name" value="OUTER MEMBRANE PROTEIN ASSEMBLY FACTOR BAMB"/>
    <property type="match status" value="1"/>
</dbReference>
<dbReference type="Gene3D" id="2.130.10.10">
    <property type="entry name" value="YVTN repeat-like/Quinoprotein amine dehydrogenase"/>
    <property type="match status" value="2"/>
</dbReference>
<dbReference type="PANTHER" id="PTHR34512">
    <property type="entry name" value="CELL SURFACE PROTEIN"/>
    <property type="match status" value="1"/>
</dbReference>
<protein>
    <submittedName>
        <fullName evidence="1">PQQ-like beta-propeller repeat protein</fullName>
    </submittedName>
</protein>
<accession>A0ABY4R2M6</accession>
<gene>
    <name evidence="1" type="ORF">M6D93_08240</name>
</gene>
<dbReference type="RefSeq" id="WP_249773876.1">
    <property type="nucleotide sequence ID" value="NZ_CP097332.1"/>
</dbReference>